<sequence length="180" mass="20758">MDEYIDILNEEGVPTGKTCLKSEAHKKGFYHASAHIWIFDKDKNVLIQKRAANKDTFPNLWDISVAGHISAGEQPLTSALREVEEEIGMVLLKEQLHFIGTSKKTVQHHANFIDNELHYIYVCEVTFNVNSLKIQKEEVAALKSIHLNNLIEKVTTKDFVPRTDNYYPFVFEHIKNYNNK</sequence>
<dbReference type="PANTHER" id="PTHR10885">
    <property type="entry name" value="ISOPENTENYL-DIPHOSPHATE DELTA-ISOMERASE"/>
    <property type="match status" value="1"/>
</dbReference>
<dbReference type="Gene3D" id="3.90.79.10">
    <property type="entry name" value="Nucleoside Triphosphate Pyrophosphohydrolase"/>
    <property type="match status" value="1"/>
</dbReference>
<dbReference type="Proteomes" id="UP001597241">
    <property type="component" value="Unassembled WGS sequence"/>
</dbReference>
<dbReference type="InterPro" id="IPR000086">
    <property type="entry name" value="NUDIX_hydrolase_dom"/>
</dbReference>
<dbReference type="PANTHER" id="PTHR10885:SF20">
    <property type="entry name" value="NUDIX HYDROLASE DOMAIN-CONTAINING PROTEIN"/>
    <property type="match status" value="1"/>
</dbReference>
<keyword evidence="3" id="KW-1185">Reference proteome</keyword>
<gene>
    <name evidence="2" type="ORF">ACFQ5N_01135</name>
</gene>
<dbReference type="SUPFAM" id="SSF55811">
    <property type="entry name" value="Nudix"/>
    <property type="match status" value="1"/>
</dbReference>
<dbReference type="InterPro" id="IPR015797">
    <property type="entry name" value="NUDIX_hydrolase-like_dom_sf"/>
</dbReference>
<evidence type="ECO:0000259" key="1">
    <source>
        <dbReference type="PROSITE" id="PS51462"/>
    </source>
</evidence>
<dbReference type="PROSITE" id="PS51462">
    <property type="entry name" value="NUDIX"/>
    <property type="match status" value="1"/>
</dbReference>
<dbReference type="Pfam" id="PF00293">
    <property type="entry name" value="NUDIX"/>
    <property type="match status" value="1"/>
</dbReference>
<evidence type="ECO:0000313" key="2">
    <source>
        <dbReference type="EMBL" id="MFD1292423.1"/>
    </source>
</evidence>
<accession>A0ABW3WL11</accession>
<evidence type="ECO:0000313" key="3">
    <source>
        <dbReference type="Proteomes" id="UP001597241"/>
    </source>
</evidence>
<name>A0ABW3WL11_9FLAO</name>
<feature type="domain" description="Nudix hydrolase" evidence="1">
    <location>
        <begin position="29"/>
        <end position="172"/>
    </location>
</feature>
<proteinExistence type="predicted"/>
<reference evidence="3" key="1">
    <citation type="journal article" date="2019" name="Int. J. Syst. Evol. Microbiol.">
        <title>The Global Catalogue of Microorganisms (GCM) 10K type strain sequencing project: providing services to taxonomists for standard genome sequencing and annotation.</title>
        <authorList>
            <consortium name="The Broad Institute Genomics Platform"/>
            <consortium name="The Broad Institute Genome Sequencing Center for Infectious Disease"/>
            <person name="Wu L."/>
            <person name="Ma J."/>
        </authorList>
    </citation>
    <scope>NUCLEOTIDE SEQUENCE [LARGE SCALE GENOMIC DNA]</scope>
    <source>
        <strain evidence="3">CCUG 62221</strain>
    </source>
</reference>
<dbReference type="EMBL" id="JBHTMV010000001">
    <property type="protein sequence ID" value="MFD1292423.1"/>
    <property type="molecule type" value="Genomic_DNA"/>
</dbReference>
<organism evidence="2 3">
    <name type="scientific">Lutibacter holmesii</name>
    <dbReference type="NCBI Taxonomy" id="1137985"/>
    <lineage>
        <taxon>Bacteria</taxon>
        <taxon>Pseudomonadati</taxon>
        <taxon>Bacteroidota</taxon>
        <taxon>Flavobacteriia</taxon>
        <taxon>Flavobacteriales</taxon>
        <taxon>Flavobacteriaceae</taxon>
        <taxon>Lutibacter</taxon>
    </lineage>
</organism>
<protein>
    <submittedName>
        <fullName evidence="2">NUDIX domain-containing protein</fullName>
    </submittedName>
</protein>
<dbReference type="RefSeq" id="WP_386807012.1">
    <property type="nucleotide sequence ID" value="NZ_JBHTMV010000001.1"/>
</dbReference>
<dbReference type="CDD" id="cd04692">
    <property type="entry name" value="NUDIX_Hydrolase"/>
    <property type="match status" value="1"/>
</dbReference>
<comment type="caution">
    <text evidence="2">The sequence shown here is derived from an EMBL/GenBank/DDBJ whole genome shotgun (WGS) entry which is preliminary data.</text>
</comment>